<feature type="coiled-coil region" evidence="6">
    <location>
        <begin position="257"/>
        <end position="291"/>
    </location>
</feature>
<evidence type="ECO:0000259" key="7">
    <source>
        <dbReference type="SMART" id="SM00968"/>
    </source>
</evidence>
<dbReference type="GO" id="GO:0007062">
    <property type="term" value="P:sister chromatid cohesion"/>
    <property type="evidence" value="ECO:0007669"/>
    <property type="project" value="InterPro"/>
</dbReference>
<dbReference type="Gene3D" id="1.20.1060.20">
    <property type="match status" value="1"/>
</dbReference>
<evidence type="ECO:0000313" key="8">
    <source>
        <dbReference type="EMBL" id="SFM66842.1"/>
    </source>
</evidence>
<dbReference type="NCBIfam" id="TIGR02169">
    <property type="entry name" value="SMC_prok_A"/>
    <property type="match status" value="1"/>
</dbReference>
<comment type="domain">
    <text evidence="6">Contains large globular domains required for ATP hydrolysis at each terminus and a third globular domain forming a flexible hinge near the middle of the molecule. These domains are separated by coiled-coil structures.</text>
</comment>
<dbReference type="Pfam" id="PF06470">
    <property type="entry name" value="SMC_hinge"/>
    <property type="match status" value="1"/>
</dbReference>
<evidence type="ECO:0000256" key="2">
    <source>
        <dbReference type="ARBA" id="ARBA00022741"/>
    </source>
</evidence>
<comment type="subcellular location">
    <subcellularLocation>
        <location evidence="6">Cytoplasm</location>
    </subcellularLocation>
</comment>
<dbReference type="GO" id="GO:0006260">
    <property type="term" value="P:DNA replication"/>
    <property type="evidence" value="ECO:0007669"/>
    <property type="project" value="UniProtKB-UniRule"/>
</dbReference>
<dbReference type="NCBIfam" id="TIGR02168">
    <property type="entry name" value="SMC_prok_B"/>
    <property type="match status" value="1"/>
</dbReference>
<dbReference type="PIRSF" id="PIRSF005719">
    <property type="entry name" value="SMC"/>
    <property type="match status" value="1"/>
</dbReference>
<sequence>MYIKELEFINFKSFGKKVKIPFFDGFTTISGPNGSGKSNIIDGILFVLGLSSSRTMRAEKLTDLIYNGEGSKKPDFAQVTIRFDNVDREMPFDADEITITRKIRETDSGYYSYFYFNGKAASLTEVHTYLAKARVTPEGYNVVMQGDVTRIINMTPTERRKIIDEIAGVAEFDSKRDRALSELEIVRERVERVDIIIEEVGQQLGKLKTERDQALKYQSLKEEKMKFEGFVLLAKLKDAKTELLSVADDIVAKEEVLGKLELGLETKRLDVEKLEQELEEMTINIQRMGEDEQIQIKKDIEGIRGEVSRCVDTIELSEKEMEDVESRRRKIFVEIDEIKGKLEELDSNISEETMRKESILAEMSERKTERMILQSKIADVDAKFAQTRDELSTLKSRLETIKDEKNELMRQEDRLLDSLRRKSAEVRDIESEIADARSKAESSDSDTKSVEYDIEKLNEKIDALTKDIDDLENNRSQLKTIVKEFEEELRKHQNDYARIEMRVRAAEDHSKYSKAVDMVMNEKKHHGLPGIYGTIAELGSVDQKYSNALGIAAGGRMQSIVVENDEDASRAISFLKQRRGGRATFLPLNKMEARRPYKDLSDREGVIGYAMDLVDFDRKFEAAFWNVFRDTLVVDTLTNARRLMGGLRMVTLEGEVIEKSGAMVGGSQPQSSGLSFAASEKDKLVKIAEKITELDSKRANAIKKLDQVEGHISQINREIHEHDKDISKKQMQLDEIEGRGERLAQLIEAKGQELIEIEESRKELRDEMDRTVTQKQEKEELVISLEKDIEVLEKKLAGSEVPELNRQAEQLDEEIRRLDGRVRDIDSTLNALNLDRDYANTKIEDNRELIKSMDENKANHKQRVADLKAKITELEETLKEKQQRENELADELKELQQERVRLHDEHVAVKKEYDKIRVRFDDSTRQMMALKATKEALDEQVTELAEEIQRRGIEESEEVPNYETVRTRIGSIEKAMERLEPVNMRAIDEYDEVEARLDDLVTRRDTLSSEREQILERISQYEQLKKDTFMETYDGINEPFREIFNELSDGIGELVLDNYDDPFAGGLTLKAQPKEKTLQRLEAMSGGEKSLTALSFVFAIQQYRPAPFYAFDEIDMFLDGANAGKVAQRVKKAVANAQFIVVSLRKPMIEAAERTIGVAMQENNITSITGVKLR</sequence>
<dbReference type="GO" id="GO:0016887">
    <property type="term" value="F:ATP hydrolysis activity"/>
    <property type="evidence" value="ECO:0007669"/>
    <property type="project" value="InterPro"/>
</dbReference>
<keyword evidence="4 6" id="KW-0175">Coiled coil</keyword>
<dbReference type="InterPro" id="IPR003395">
    <property type="entry name" value="RecF/RecN/SMC_N"/>
</dbReference>
<protein>
    <recommendedName>
        <fullName evidence="6">Chromosome partition protein Smc</fullName>
    </recommendedName>
</protein>
<keyword evidence="3 6" id="KW-0067">ATP-binding</keyword>
<comment type="subunit">
    <text evidence="6">Homodimer.</text>
</comment>
<gene>
    <name evidence="6" type="primary">smc</name>
    <name evidence="8" type="ORF">SAMN04488696_1966</name>
</gene>
<dbReference type="Gene3D" id="3.30.70.1620">
    <property type="match status" value="1"/>
</dbReference>
<keyword evidence="1 6" id="KW-0963">Cytoplasm</keyword>
<feature type="coiled-coil region" evidence="6">
    <location>
        <begin position="335"/>
        <end position="509"/>
    </location>
</feature>
<dbReference type="GO" id="GO:0005737">
    <property type="term" value="C:cytoplasm"/>
    <property type="evidence" value="ECO:0007669"/>
    <property type="project" value="UniProtKB-SubCell"/>
</dbReference>
<dbReference type="Gene3D" id="1.20.5.340">
    <property type="match status" value="1"/>
</dbReference>
<evidence type="ECO:0000313" key="9">
    <source>
        <dbReference type="Proteomes" id="UP000198535"/>
    </source>
</evidence>
<dbReference type="SUPFAM" id="SSF57997">
    <property type="entry name" value="Tropomyosin"/>
    <property type="match status" value="1"/>
</dbReference>
<keyword evidence="9" id="KW-1185">Reference proteome</keyword>
<evidence type="ECO:0000256" key="6">
    <source>
        <dbReference type="HAMAP-Rule" id="MF_01894"/>
    </source>
</evidence>
<dbReference type="InterPro" id="IPR024704">
    <property type="entry name" value="SMC"/>
</dbReference>
<evidence type="ECO:0000256" key="1">
    <source>
        <dbReference type="ARBA" id="ARBA00022490"/>
    </source>
</evidence>
<feature type="coiled-coil region" evidence="6">
    <location>
        <begin position="698"/>
        <end position="950"/>
    </location>
</feature>
<dbReference type="HAMAP" id="MF_01894">
    <property type="entry name" value="Smc_prok"/>
    <property type="match status" value="1"/>
</dbReference>
<dbReference type="InterPro" id="IPR036277">
    <property type="entry name" value="SMC_hinge_sf"/>
</dbReference>
<comment type="similarity">
    <text evidence="6">Belongs to the SMC family.</text>
</comment>
<keyword evidence="2 6" id="KW-0547">Nucleotide-binding</keyword>
<dbReference type="GO" id="GO:0005694">
    <property type="term" value="C:chromosome"/>
    <property type="evidence" value="ECO:0007669"/>
    <property type="project" value="InterPro"/>
</dbReference>
<dbReference type="Gene3D" id="3.40.50.300">
    <property type="entry name" value="P-loop containing nucleotide triphosphate hydrolases"/>
    <property type="match status" value="2"/>
</dbReference>
<dbReference type="SUPFAM" id="SSF52540">
    <property type="entry name" value="P-loop containing nucleoside triphosphate hydrolases"/>
    <property type="match status" value="1"/>
</dbReference>
<dbReference type="STRING" id="487685.SAMN04488696_1966"/>
<dbReference type="GO" id="GO:0030261">
    <property type="term" value="P:chromosome condensation"/>
    <property type="evidence" value="ECO:0007669"/>
    <property type="project" value="InterPro"/>
</dbReference>
<dbReference type="InterPro" id="IPR027417">
    <property type="entry name" value="P-loop_NTPase"/>
</dbReference>
<dbReference type="SMART" id="SM00968">
    <property type="entry name" value="SMC_hinge"/>
    <property type="match status" value="1"/>
</dbReference>
<comment type="function">
    <text evidence="6">Required for chromosome condensation and partitioning.</text>
</comment>
<dbReference type="SUPFAM" id="SSF75553">
    <property type="entry name" value="Smc hinge domain"/>
    <property type="match status" value="1"/>
</dbReference>
<keyword evidence="5 6" id="KW-0238">DNA-binding</keyword>
<feature type="domain" description="SMC hinge" evidence="7">
    <location>
        <begin position="529"/>
        <end position="644"/>
    </location>
</feature>
<evidence type="ECO:0000256" key="3">
    <source>
        <dbReference type="ARBA" id="ARBA00022840"/>
    </source>
</evidence>
<feature type="binding site" evidence="6">
    <location>
        <begin position="32"/>
        <end position="39"/>
    </location>
    <ligand>
        <name>ATP</name>
        <dbReference type="ChEBI" id="CHEBI:30616"/>
    </ligand>
</feature>
<dbReference type="Proteomes" id="UP000198535">
    <property type="component" value="Unassembled WGS sequence"/>
</dbReference>
<dbReference type="AlphaFoldDB" id="A0A1I4SQY6"/>
<proteinExistence type="inferred from homology"/>
<dbReference type="GO" id="GO:0003677">
    <property type="term" value="F:DNA binding"/>
    <property type="evidence" value="ECO:0007669"/>
    <property type="project" value="UniProtKB-UniRule"/>
</dbReference>
<reference evidence="9" key="1">
    <citation type="submission" date="2016-10" db="EMBL/GenBank/DDBJ databases">
        <authorList>
            <person name="Varghese N."/>
            <person name="Submissions S."/>
        </authorList>
    </citation>
    <scope>NUCLEOTIDE SEQUENCE [LARGE SCALE GENOMIC DNA]</scope>
    <source>
        <strain evidence="9">Mob M</strain>
    </source>
</reference>
<evidence type="ECO:0000256" key="5">
    <source>
        <dbReference type="ARBA" id="ARBA00023125"/>
    </source>
</evidence>
<name>A0A1I4SQY6_9EURY</name>
<dbReference type="Gene3D" id="1.10.287.1490">
    <property type="match status" value="1"/>
</dbReference>
<feature type="coiled-coil region" evidence="6">
    <location>
        <begin position="983"/>
        <end position="1024"/>
    </location>
</feature>
<dbReference type="Pfam" id="PF02463">
    <property type="entry name" value="SMC_N"/>
    <property type="match status" value="1"/>
</dbReference>
<organism evidence="8 9">
    <name type="scientific">Methanolobus profundi</name>
    <dbReference type="NCBI Taxonomy" id="487685"/>
    <lineage>
        <taxon>Archaea</taxon>
        <taxon>Methanobacteriati</taxon>
        <taxon>Methanobacteriota</taxon>
        <taxon>Stenosarchaea group</taxon>
        <taxon>Methanomicrobia</taxon>
        <taxon>Methanosarcinales</taxon>
        <taxon>Methanosarcinaceae</taxon>
        <taxon>Methanolobus</taxon>
    </lineage>
</organism>
<evidence type="ECO:0000256" key="4">
    <source>
        <dbReference type="ARBA" id="ARBA00023054"/>
    </source>
</evidence>
<dbReference type="GO" id="GO:0005524">
    <property type="term" value="F:ATP binding"/>
    <property type="evidence" value="ECO:0007669"/>
    <property type="project" value="UniProtKB-UniRule"/>
</dbReference>
<dbReference type="RefSeq" id="WP_091936441.1">
    <property type="nucleotide sequence ID" value="NZ_FOUJ01000004.1"/>
</dbReference>
<dbReference type="EMBL" id="FOUJ01000004">
    <property type="protein sequence ID" value="SFM66842.1"/>
    <property type="molecule type" value="Genomic_DNA"/>
</dbReference>
<accession>A0A1I4SQY6</accession>
<dbReference type="InterPro" id="IPR010935">
    <property type="entry name" value="SMC_hinge"/>
</dbReference>
<dbReference type="InterPro" id="IPR011890">
    <property type="entry name" value="SMC_prok"/>
</dbReference>
<dbReference type="PANTHER" id="PTHR43977">
    <property type="entry name" value="STRUCTURAL MAINTENANCE OF CHROMOSOMES PROTEIN 3"/>
    <property type="match status" value="1"/>
</dbReference>
<dbReference type="OrthoDB" id="9143at2157"/>
<dbReference type="GO" id="GO:0007059">
    <property type="term" value="P:chromosome segregation"/>
    <property type="evidence" value="ECO:0007669"/>
    <property type="project" value="UniProtKB-UniRule"/>
</dbReference>